<dbReference type="InterPro" id="IPR050910">
    <property type="entry name" value="JMJD6_ArgDemeth/LysHydrox"/>
</dbReference>
<reference evidence="2" key="1">
    <citation type="submission" date="2023-10" db="EMBL/GenBank/DDBJ databases">
        <authorList>
            <person name="Chen Y."/>
            <person name="Shah S."/>
            <person name="Dougan E. K."/>
            <person name="Thang M."/>
            <person name="Chan C."/>
        </authorList>
    </citation>
    <scope>NUCLEOTIDE SEQUENCE [LARGE SCALE GENOMIC DNA]</scope>
</reference>
<dbReference type="PANTHER" id="PTHR12480">
    <property type="entry name" value="ARGININE DEMETHYLASE AND LYSYL-HYDROXYLASE JMJD"/>
    <property type="match status" value="1"/>
</dbReference>
<keyword evidence="3" id="KW-1185">Reference proteome</keyword>
<gene>
    <name evidence="2" type="ORF">PCOR1329_LOCUS38423</name>
</gene>
<evidence type="ECO:0000313" key="3">
    <source>
        <dbReference type="Proteomes" id="UP001189429"/>
    </source>
</evidence>
<comment type="caution">
    <text evidence="2">The sequence shown here is derived from an EMBL/GenBank/DDBJ whole genome shotgun (WGS) entry which is preliminary data.</text>
</comment>
<sequence>MHESWYDGDTQLEPAYAFDRGLQIEGLPGGDDVHPLLRSWNSSAFQVGSGASRLTMLGGPGSAVGWHRHGSSAQMMPHGRKRWFFYPLDRYPPGDGPGGGFALSDWLRVVYPTLSRDQRPLECIQLPGDTVYVPEGWYHAVLNLADSVAVAVQNDHFVDRPTEALKGVSLGHVRHMRQAQPELLTALVREARELMRRYPDSDLHARKVMFYAAMDTSHEEAVEAVLGGTARDPFHVPMQYEMAVWLHGRAKGGDELALRTFQRVMEVWDVAADLLKNTRNLKALWILDRYYGLVGQKDLSRHYHARLVDLHSRGIDR</sequence>
<dbReference type="Proteomes" id="UP001189429">
    <property type="component" value="Unassembled WGS sequence"/>
</dbReference>
<dbReference type="Gene3D" id="2.60.120.650">
    <property type="entry name" value="Cupin"/>
    <property type="match status" value="1"/>
</dbReference>
<name>A0ABN9TER9_9DINO</name>
<evidence type="ECO:0000259" key="1">
    <source>
        <dbReference type="PROSITE" id="PS51184"/>
    </source>
</evidence>
<dbReference type="PANTHER" id="PTHR12480:SF35">
    <property type="entry name" value="TRANSCRIPTION FACTOR JUMONJI, JMJC DOMAIN-CONTAINING PROTEIN"/>
    <property type="match status" value="1"/>
</dbReference>
<accession>A0ABN9TER9</accession>
<dbReference type="SUPFAM" id="SSF51197">
    <property type="entry name" value="Clavaminate synthase-like"/>
    <property type="match status" value="1"/>
</dbReference>
<dbReference type="InterPro" id="IPR003347">
    <property type="entry name" value="JmjC_dom"/>
</dbReference>
<evidence type="ECO:0000313" key="2">
    <source>
        <dbReference type="EMBL" id="CAK0844292.1"/>
    </source>
</evidence>
<dbReference type="EMBL" id="CAUYUJ010014652">
    <property type="protein sequence ID" value="CAK0844292.1"/>
    <property type="molecule type" value="Genomic_DNA"/>
</dbReference>
<protein>
    <recommendedName>
        <fullName evidence="1">JmjC domain-containing protein</fullName>
    </recommendedName>
</protein>
<feature type="domain" description="JmjC" evidence="1">
    <location>
        <begin position="2"/>
        <end position="169"/>
    </location>
</feature>
<proteinExistence type="predicted"/>
<dbReference type="PROSITE" id="PS51184">
    <property type="entry name" value="JMJC"/>
    <property type="match status" value="1"/>
</dbReference>
<organism evidence="2 3">
    <name type="scientific">Prorocentrum cordatum</name>
    <dbReference type="NCBI Taxonomy" id="2364126"/>
    <lineage>
        <taxon>Eukaryota</taxon>
        <taxon>Sar</taxon>
        <taxon>Alveolata</taxon>
        <taxon>Dinophyceae</taxon>
        <taxon>Prorocentrales</taxon>
        <taxon>Prorocentraceae</taxon>
        <taxon>Prorocentrum</taxon>
    </lineage>
</organism>
<dbReference type="Pfam" id="PF02373">
    <property type="entry name" value="JmjC"/>
    <property type="match status" value="1"/>
</dbReference>